<protein>
    <submittedName>
        <fullName evidence="1">Uncharacterized protein</fullName>
    </submittedName>
</protein>
<dbReference type="AlphaFoldDB" id="A0A3N1HHD6"/>
<dbReference type="EMBL" id="RJKM01000001">
    <property type="protein sequence ID" value="ROP41732.1"/>
    <property type="molecule type" value="Genomic_DNA"/>
</dbReference>
<dbReference type="Proteomes" id="UP000268727">
    <property type="component" value="Unassembled WGS sequence"/>
</dbReference>
<evidence type="ECO:0000313" key="1">
    <source>
        <dbReference type="EMBL" id="ROP41732.1"/>
    </source>
</evidence>
<gene>
    <name evidence="1" type="ORF">EDD40_7168</name>
</gene>
<organism evidence="1 2">
    <name type="scientific">Saccharothrix texasensis</name>
    <dbReference type="NCBI Taxonomy" id="103734"/>
    <lineage>
        <taxon>Bacteria</taxon>
        <taxon>Bacillati</taxon>
        <taxon>Actinomycetota</taxon>
        <taxon>Actinomycetes</taxon>
        <taxon>Pseudonocardiales</taxon>
        <taxon>Pseudonocardiaceae</taxon>
        <taxon>Saccharothrix</taxon>
    </lineage>
</organism>
<evidence type="ECO:0000313" key="2">
    <source>
        <dbReference type="Proteomes" id="UP000268727"/>
    </source>
</evidence>
<sequence length="31" mass="3373">MMPRTKKTARRAAEIVTATDADTVMARIPVA</sequence>
<proteinExistence type="predicted"/>
<name>A0A3N1HHD6_9PSEU</name>
<comment type="caution">
    <text evidence="1">The sequence shown here is derived from an EMBL/GenBank/DDBJ whole genome shotgun (WGS) entry which is preliminary data.</text>
</comment>
<accession>A0A3N1HHD6</accession>
<keyword evidence="2" id="KW-1185">Reference proteome</keyword>
<reference evidence="1 2" key="1">
    <citation type="submission" date="2018-11" db="EMBL/GenBank/DDBJ databases">
        <title>Sequencing the genomes of 1000 actinobacteria strains.</title>
        <authorList>
            <person name="Klenk H.-P."/>
        </authorList>
    </citation>
    <scope>NUCLEOTIDE SEQUENCE [LARGE SCALE GENOMIC DNA]</scope>
    <source>
        <strain evidence="1 2">DSM 44231</strain>
    </source>
</reference>